<protein>
    <recommendedName>
        <fullName evidence="4">Major paralogous domain-containing protein</fullName>
    </recommendedName>
</protein>
<evidence type="ECO:0000313" key="2">
    <source>
        <dbReference type="EMBL" id="SKA04702.1"/>
    </source>
</evidence>
<dbReference type="RefSeq" id="WP_078777069.1">
    <property type="nucleotide sequence ID" value="NZ_FUWU01000050.1"/>
</dbReference>
<organism evidence="2 3">
    <name type="scientific">Fibrobacter intestinalis</name>
    <dbReference type="NCBI Taxonomy" id="28122"/>
    <lineage>
        <taxon>Bacteria</taxon>
        <taxon>Pseudomonadati</taxon>
        <taxon>Fibrobacterota</taxon>
        <taxon>Fibrobacteria</taxon>
        <taxon>Fibrobacterales</taxon>
        <taxon>Fibrobacteraceae</taxon>
        <taxon>Fibrobacter</taxon>
    </lineage>
</organism>
<keyword evidence="1" id="KW-0732">Signal</keyword>
<name>A0A1T4QLU0_9BACT</name>
<evidence type="ECO:0008006" key="4">
    <source>
        <dbReference type="Google" id="ProtNLM"/>
    </source>
</evidence>
<dbReference type="STRING" id="28122.SAMN02745108_02337"/>
<gene>
    <name evidence="2" type="ORF">SAMN02745108_02337</name>
</gene>
<evidence type="ECO:0000313" key="3">
    <source>
        <dbReference type="Proteomes" id="UP000190449"/>
    </source>
</evidence>
<sequence length="97" mass="10643">MKLVALIFLLIPSALFAREVNTAFLWNAAVDTTGRVITGSTDETSGYWYAFDDGVYGGGGTSTWIWPSDIEEDIRGDMSGLVSKICFLCANRQKRLA</sequence>
<accession>A0A1T4QLU0</accession>
<proteinExistence type="predicted"/>
<dbReference type="EMBL" id="FUWU01000050">
    <property type="protein sequence ID" value="SKA04702.1"/>
    <property type="molecule type" value="Genomic_DNA"/>
</dbReference>
<evidence type="ECO:0000256" key="1">
    <source>
        <dbReference type="SAM" id="SignalP"/>
    </source>
</evidence>
<feature type="signal peptide" evidence="1">
    <location>
        <begin position="1"/>
        <end position="17"/>
    </location>
</feature>
<dbReference type="AlphaFoldDB" id="A0A1T4QLU0"/>
<dbReference type="Proteomes" id="UP000190449">
    <property type="component" value="Unassembled WGS sequence"/>
</dbReference>
<feature type="chain" id="PRO_5012639918" description="Major paralogous domain-containing protein" evidence="1">
    <location>
        <begin position="18"/>
        <end position="97"/>
    </location>
</feature>
<reference evidence="2 3" key="1">
    <citation type="submission" date="2017-02" db="EMBL/GenBank/DDBJ databases">
        <authorList>
            <person name="Peterson S.W."/>
        </authorList>
    </citation>
    <scope>NUCLEOTIDE SEQUENCE [LARGE SCALE GENOMIC DNA]</scope>
    <source>
        <strain evidence="2 3">ATCC 43854</strain>
    </source>
</reference>